<comment type="subcellular location">
    <subcellularLocation>
        <location evidence="7">Cytoplasm</location>
    </subcellularLocation>
</comment>
<dbReference type="SUPFAM" id="SSF51621">
    <property type="entry name" value="Phosphoenolpyruvate/pyruvate domain"/>
    <property type="match status" value="1"/>
</dbReference>
<dbReference type="CDD" id="cd06557">
    <property type="entry name" value="KPHMT-like"/>
    <property type="match status" value="1"/>
</dbReference>
<feature type="binding site" evidence="7 10">
    <location>
        <position position="82"/>
    </location>
    <ligand>
        <name>Mg(2+)</name>
        <dbReference type="ChEBI" id="CHEBI:18420"/>
    </ligand>
</feature>
<comment type="pathway">
    <text evidence="1 7">Cofactor biosynthesis; (R)-pantothenate biosynthesis; (R)-pantoate from 3-methyl-2-oxobutanoate: step 1/2.</text>
</comment>
<keyword evidence="7 10" id="KW-0460">Magnesium</keyword>
<feature type="binding site" evidence="7 10">
    <location>
        <position position="113"/>
    </location>
    <ligand>
        <name>Mg(2+)</name>
        <dbReference type="ChEBI" id="CHEBI:18420"/>
    </ligand>
</feature>
<dbReference type="FunFam" id="3.20.20.60:FF:000003">
    <property type="entry name" value="3-methyl-2-oxobutanoate hydroxymethyltransferase"/>
    <property type="match status" value="1"/>
</dbReference>
<gene>
    <name evidence="7 11" type="primary">panB</name>
    <name evidence="11" type="ORF">NCTC12475_00046</name>
</gene>
<evidence type="ECO:0000256" key="3">
    <source>
        <dbReference type="ARBA" id="ARBA00011424"/>
    </source>
</evidence>
<name>A0A381DGP8_9BACT</name>
<evidence type="ECO:0000256" key="1">
    <source>
        <dbReference type="ARBA" id="ARBA00005033"/>
    </source>
</evidence>
<dbReference type="EC" id="2.1.2.11" evidence="7"/>
<dbReference type="GO" id="GO:0008168">
    <property type="term" value="F:methyltransferase activity"/>
    <property type="evidence" value="ECO:0007669"/>
    <property type="project" value="UniProtKB-KW"/>
</dbReference>
<feature type="binding site" evidence="7 9">
    <location>
        <begin position="43"/>
        <end position="44"/>
    </location>
    <ligand>
        <name>3-methyl-2-oxobutanoate</name>
        <dbReference type="ChEBI" id="CHEBI:11851"/>
    </ligand>
</feature>
<dbReference type="EMBL" id="UFVD01000001">
    <property type="protein sequence ID" value="SUX09457.1"/>
    <property type="molecule type" value="Genomic_DNA"/>
</dbReference>
<dbReference type="STRING" id="32024.GCA_000788295_00254"/>
<dbReference type="UniPathway" id="UPA00028">
    <property type="reaction ID" value="UER00003"/>
</dbReference>
<dbReference type="GO" id="GO:0005737">
    <property type="term" value="C:cytoplasm"/>
    <property type="evidence" value="ECO:0007669"/>
    <property type="project" value="UniProtKB-SubCell"/>
</dbReference>
<keyword evidence="7" id="KW-0963">Cytoplasm</keyword>
<dbReference type="InterPro" id="IPR003700">
    <property type="entry name" value="Pantoate_hydroxy_MeTrfase"/>
</dbReference>
<feature type="binding site" evidence="7 9">
    <location>
        <position position="111"/>
    </location>
    <ligand>
        <name>3-methyl-2-oxobutanoate</name>
        <dbReference type="ChEBI" id="CHEBI:11851"/>
    </ligand>
</feature>
<feature type="active site" description="Proton acceptor" evidence="7 8">
    <location>
        <position position="180"/>
    </location>
</feature>
<comment type="similarity">
    <text evidence="2 7">Belongs to the PanB family.</text>
</comment>
<dbReference type="RefSeq" id="WP_089188052.1">
    <property type="nucleotide sequence ID" value="NZ_UFVD01000001.1"/>
</dbReference>
<dbReference type="PANTHER" id="PTHR20881">
    <property type="entry name" value="3-METHYL-2-OXOBUTANOATE HYDROXYMETHYLTRANSFERASE"/>
    <property type="match status" value="1"/>
</dbReference>
<dbReference type="Pfam" id="PF02548">
    <property type="entry name" value="Pantoate_transf"/>
    <property type="match status" value="1"/>
</dbReference>
<organism evidence="11 12">
    <name type="scientific">Campylobacter sputorum subsp. sputorum</name>
    <dbReference type="NCBI Taxonomy" id="32024"/>
    <lineage>
        <taxon>Bacteria</taxon>
        <taxon>Pseudomonadati</taxon>
        <taxon>Campylobacterota</taxon>
        <taxon>Epsilonproteobacteria</taxon>
        <taxon>Campylobacterales</taxon>
        <taxon>Campylobacteraceae</taxon>
        <taxon>Campylobacter</taxon>
    </lineage>
</organism>
<dbReference type="Gene3D" id="3.20.20.60">
    <property type="entry name" value="Phosphoenolpyruvate-binding domains"/>
    <property type="match status" value="1"/>
</dbReference>
<keyword evidence="11" id="KW-0489">Methyltransferase</keyword>
<sequence>MKKLSIADIVSKKNREKIVMITAYDALFARLFDEFADMILIGDSLNMSFKGENDTINATVDEMIYHTKAVKNGAKNSFIVTDMPFGSTTNVKQTVKNAIRMYKEASCDAVKIEGGKNISEHIKALCDNGISVVGHIGLMPQKVRLEGGYKIKGRGENGLNALLDDAFAICEAGVFCFVLEGTLSSVAAEISKQVPVPVIGIGSGLHVDGQVLVWSDMLGLFEEFKPKFVKQYLNGATLVKQAVKSYKDEVKNSLFPSENFEYNK</sequence>
<dbReference type="GO" id="GO:0015940">
    <property type="term" value="P:pantothenate biosynthetic process"/>
    <property type="evidence" value="ECO:0007669"/>
    <property type="project" value="UniProtKB-UniRule"/>
</dbReference>
<dbReference type="GO" id="GO:0000287">
    <property type="term" value="F:magnesium ion binding"/>
    <property type="evidence" value="ECO:0007669"/>
    <property type="project" value="TreeGrafter"/>
</dbReference>
<keyword evidence="4 7" id="KW-0566">Pantothenate biosynthesis</keyword>
<feature type="binding site" evidence="7 10">
    <location>
        <position position="43"/>
    </location>
    <ligand>
        <name>Mg(2+)</name>
        <dbReference type="ChEBI" id="CHEBI:18420"/>
    </ligand>
</feature>
<dbReference type="NCBIfam" id="NF001452">
    <property type="entry name" value="PRK00311.1"/>
    <property type="match status" value="1"/>
</dbReference>
<protein>
    <recommendedName>
        <fullName evidence="7">3-methyl-2-oxobutanoate hydroxymethyltransferase</fullName>
        <ecNumber evidence="7">2.1.2.11</ecNumber>
    </recommendedName>
    <alternativeName>
        <fullName evidence="7">Ketopantoate hydroxymethyltransferase</fullName>
        <shortName evidence="7">KPHMT</shortName>
    </alternativeName>
</protein>
<evidence type="ECO:0000256" key="8">
    <source>
        <dbReference type="PIRSR" id="PIRSR000388-1"/>
    </source>
</evidence>
<proteinExistence type="inferred from homology"/>
<comment type="cofactor">
    <cofactor evidence="7 10">
        <name>Mg(2+)</name>
        <dbReference type="ChEBI" id="CHEBI:18420"/>
    </cofactor>
    <text evidence="7 10">Binds 1 Mg(2+) ion per subunit.</text>
</comment>
<dbReference type="PIRSF" id="PIRSF000388">
    <property type="entry name" value="Pantoate_hydroxy_MeTrfase"/>
    <property type="match status" value="1"/>
</dbReference>
<dbReference type="InterPro" id="IPR015813">
    <property type="entry name" value="Pyrv/PenolPyrv_kinase-like_dom"/>
</dbReference>
<dbReference type="InterPro" id="IPR040442">
    <property type="entry name" value="Pyrv_kinase-like_dom_sf"/>
</dbReference>
<dbReference type="Proteomes" id="UP000254920">
    <property type="component" value="Unassembled WGS sequence"/>
</dbReference>
<evidence type="ECO:0000256" key="4">
    <source>
        <dbReference type="ARBA" id="ARBA00022655"/>
    </source>
</evidence>
<evidence type="ECO:0000313" key="11">
    <source>
        <dbReference type="EMBL" id="SUX09457.1"/>
    </source>
</evidence>
<dbReference type="HAMAP" id="MF_00156">
    <property type="entry name" value="PanB"/>
    <property type="match status" value="1"/>
</dbReference>
<comment type="function">
    <text evidence="6 7">Catalyzes the reversible reaction in which hydroxymethyl group from 5,10-methylenetetrahydrofolate is transferred onto alpha-ketoisovalerate to form ketopantoate.</text>
</comment>
<feature type="binding site" evidence="7 9">
    <location>
        <position position="82"/>
    </location>
    <ligand>
        <name>3-methyl-2-oxobutanoate</name>
        <dbReference type="ChEBI" id="CHEBI:11851"/>
    </ligand>
</feature>
<dbReference type="AlphaFoldDB" id="A0A381DGP8"/>
<comment type="catalytic activity">
    <reaction evidence="7">
        <text>(6R)-5,10-methylene-5,6,7,8-tetrahydrofolate + 3-methyl-2-oxobutanoate + H2O = 2-dehydropantoate + (6S)-5,6,7,8-tetrahydrofolate</text>
        <dbReference type="Rhea" id="RHEA:11824"/>
        <dbReference type="ChEBI" id="CHEBI:11561"/>
        <dbReference type="ChEBI" id="CHEBI:11851"/>
        <dbReference type="ChEBI" id="CHEBI:15377"/>
        <dbReference type="ChEBI" id="CHEBI:15636"/>
        <dbReference type="ChEBI" id="CHEBI:57453"/>
        <dbReference type="EC" id="2.1.2.11"/>
    </reaction>
</comment>
<dbReference type="OrthoDB" id="9781789at2"/>
<evidence type="ECO:0000256" key="9">
    <source>
        <dbReference type="PIRSR" id="PIRSR000388-2"/>
    </source>
</evidence>
<dbReference type="PANTHER" id="PTHR20881:SF0">
    <property type="entry name" value="3-METHYL-2-OXOBUTANOATE HYDROXYMETHYLTRANSFERASE"/>
    <property type="match status" value="1"/>
</dbReference>
<comment type="subunit">
    <text evidence="3 7">Homodecamer; pentamer of dimers.</text>
</comment>
<dbReference type="GO" id="GO:0032259">
    <property type="term" value="P:methylation"/>
    <property type="evidence" value="ECO:0007669"/>
    <property type="project" value="UniProtKB-KW"/>
</dbReference>
<evidence type="ECO:0000256" key="2">
    <source>
        <dbReference type="ARBA" id="ARBA00008676"/>
    </source>
</evidence>
<reference evidence="11 12" key="1">
    <citation type="submission" date="2018-06" db="EMBL/GenBank/DDBJ databases">
        <authorList>
            <consortium name="Pathogen Informatics"/>
            <person name="Doyle S."/>
        </authorList>
    </citation>
    <scope>NUCLEOTIDE SEQUENCE [LARGE SCALE GENOMIC DNA]</scope>
    <source>
        <strain evidence="11 12">NCTC12475</strain>
    </source>
</reference>
<evidence type="ECO:0000313" key="12">
    <source>
        <dbReference type="Proteomes" id="UP000254920"/>
    </source>
</evidence>
<keyword evidence="5 7" id="KW-0808">Transferase</keyword>
<accession>A0A381DGP8</accession>
<keyword evidence="7 10" id="KW-0479">Metal-binding</keyword>
<evidence type="ECO:0000256" key="7">
    <source>
        <dbReference type="HAMAP-Rule" id="MF_00156"/>
    </source>
</evidence>
<dbReference type="NCBIfam" id="TIGR00222">
    <property type="entry name" value="panB"/>
    <property type="match status" value="1"/>
</dbReference>
<dbReference type="GO" id="GO:0003864">
    <property type="term" value="F:3-methyl-2-oxobutanoate hydroxymethyltransferase activity"/>
    <property type="evidence" value="ECO:0007669"/>
    <property type="project" value="UniProtKB-UniRule"/>
</dbReference>
<keyword evidence="12" id="KW-1185">Reference proteome</keyword>
<evidence type="ECO:0000256" key="10">
    <source>
        <dbReference type="PIRSR" id="PIRSR000388-3"/>
    </source>
</evidence>
<evidence type="ECO:0000256" key="6">
    <source>
        <dbReference type="ARBA" id="ARBA00056497"/>
    </source>
</evidence>
<evidence type="ECO:0000256" key="5">
    <source>
        <dbReference type="ARBA" id="ARBA00022679"/>
    </source>
</evidence>